<reference evidence="3" key="1">
    <citation type="submission" date="2016-10" db="EMBL/GenBank/DDBJ databases">
        <authorList>
            <person name="Varghese N."/>
            <person name="Submissions S."/>
        </authorList>
    </citation>
    <scope>NUCLEOTIDE SEQUENCE [LARGE SCALE GENOMIC DNA]</scope>
    <source>
        <strain evidence="3">DSM 13078</strain>
    </source>
</reference>
<evidence type="ECO:0000313" key="2">
    <source>
        <dbReference type="EMBL" id="SFC20366.1"/>
    </source>
</evidence>
<dbReference type="Gene3D" id="3.10.129.10">
    <property type="entry name" value="Hotdog Thioesterase"/>
    <property type="match status" value="1"/>
</dbReference>
<dbReference type="AlphaFoldDB" id="A0A1I1H9C9"/>
<dbReference type="SUPFAM" id="SSF54637">
    <property type="entry name" value="Thioesterase/thiol ester dehydrase-isomerase"/>
    <property type="match status" value="1"/>
</dbReference>
<gene>
    <name evidence="2" type="ORF">SAMN05444422_105259</name>
</gene>
<dbReference type="Pfam" id="PF01575">
    <property type="entry name" value="MaoC_dehydratas"/>
    <property type="match status" value="1"/>
</dbReference>
<keyword evidence="3" id="KW-1185">Reference proteome</keyword>
<organism evidence="2 3">
    <name type="scientific">Natronobacterium haloterrestre</name>
    <name type="common">Halobiforma haloterrestris</name>
    <dbReference type="NCBI Taxonomy" id="148448"/>
    <lineage>
        <taxon>Archaea</taxon>
        <taxon>Methanobacteriati</taxon>
        <taxon>Methanobacteriota</taxon>
        <taxon>Stenosarchaea group</taxon>
        <taxon>Halobacteria</taxon>
        <taxon>Halobacteriales</taxon>
        <taxon>Natrialbaceae</taxon>
        <taxon>Natronobacterium</taxon>
    </lineage>
</organism>
<accession>A0A1I1H9C9</accession>
<feature type="domain" description="MaoC-like" evidence="1">
    <location>
        <begin position="11"/>
        <end position="40"/>
    </location>
</feature>
<protein>
    <submittedName>
        <fullName evidence="2">MaoC like domain-containing protein</fullName>
    </submittedName>
</protein>
<evidence type="ECO:0000259" key="1">
    <source>
        <dbReference type="Pfam" id="PF01575"/>
    </source>
</evidence>
<sequence>MTSPPEAGDVYTYERTVTTEEVRQFGELSGDQQPIHTDPDEEGRLVVQGLLTATLPTAIGGDLEVLATRRTGVQSAGLHGRGDHL</sequence>
<name>A0A1I1H9C9_NATHA</name>
<dbReference type="EMBL" id="FOKW01000005">
    <property type="protein sequence ID" value="SFC20366.1"/>
    <property type="molecule type" value="Genomic_DNA"/>
</dbReference>
<dbReference type="Proteomes" id="UP000199161">
    <property type="component" value="Unassembled WGS sequence"/>
</dbReference>
<proteinExistence type="predicted"/>
<dbReference type="InterPro" id="IPR002539">
    <property type="entry name" value="MaoC-like_dom"/>
</dbReference>
<evidence type="ECO:0000313" key="3">
    <source>
        <dbReference type="Proteomes" id="UP000199161"/>
    </source>
</evidence>
<dbReference type="InterPro" id="IPR029069">
    <property type="entry name" value="HotDog_dom_sf"/>
</dbReference>